<dbReference type="GO" id="GO:0003678">
    <property type="term" value="F:DNA helicase activity"/>
    <property type="evidence" value="ECO:0007669"/>
    <property type="project" value="InterPro"/>
</dbReference>
<dbReference type="SUPFAM" id="SSF52540">
    <property type="entry name" value="P-loop containing nucleoside triphosphate hydrolases"/>
    <property type="match status" value="1"/>
</dbReference>
<dbReference type="Gene3D" id="3.40.50.300">
    <property type="entry name" value="P-loop containing nucleotide triphosphate hydrolases"/>
    <property type="match status" value="1"/>
</dbReference>
<sequence>MKIEEALLSEFESSAKHIEQGGGVSGVSTGFKDIDGLIHGFRGGDLVVLASRPGVGKTSLALNIAMNAAKQGSSVAFVSLEMPADQIMQRIMCAEARVSLSHLRAGWIQDSDWGVIVEAARVLSDLDFSVEDAPVMTVERIRNAVADTLEKKNPLIVIDSLQLIMPDEDDLAYKNRTVEVDRLVRGLKLFAREYDVPLLVTASLSRASVNRNCGSRPLLTDLRESGAIEQTADVVMFVDRSMDEIEAECEDRPDLGLAEIIVAKHRNGPTRDIPLCFNAECLRFMDFIDDSRISCYL</sequence>
<dbReference type="EMBL" id="PPEL01000002">
    <property type="protein sequence ID" value="PNV66543.1"/>
    <property type="molecule type" value="Genomic_DNA"/>
</dbReference>
<name>A0A2K2U894_9ACTN</name>
<protein>
    <recommendedName>
        <fullName evidence="2">SF4 helicase domain-containing protein</fullName>
    </recommendedName>
</protein>
<dbReference type="GO" id="GO:0005524">
    <property type="term" value="F:ATP binding"/>
    <property type="evidence" value="ECO:0007669"/>
    <property type="project" value="InterPro"/>
</dbReference>
<dbReference type="InterPro" id="IPR027417">
    <property type="entry name" value="P-loop_NTPase"/>
</dbReference>
<accession>A0A2K2U894</accession>
<dbReference type="PANTHER" id="PTHR30153:SF2">
    <property type="entry name" value="REPLICATIVE DNA HELICASE"/>
    <property type="match status" value="1"/>
</dbReference>
<dbReference type="RefSeq" id="WP_103262451.1">
    <property type="nucleotide sequence ID" value="NZ_PPEL01000002.1"/>
</dbReference>
<keyword evidence="1" id="KW-0639">Primosome</keyword>
<gene>
    <name evidence="3" type="ORF">C2L80_01215</name>
</gene>
<dbReference type="GO" id="GO:0005829">
    <property type="term" value="C:cytosol"/>
    <property type="evidence" value="ECO:0007669"/>
    <property type="project" value="TreeGrafter"/>
</dbReference>
<dbReference type="GO" id="GO:1990077">
    <property type="term" value="C:primosome complex"/>
    <property type="evidence" value="ECO:0007669"/>
    <property type="project" value="UniProtKB-KW"/>
</dbReference>
<evidence type="ECO:0000313" key="4">
    <source>
        <dbReference type="Proteomes" id="UP000236488"/>
    </source>
</evidence>
<dbReference type="SMART" id="SM00382">
    <property type="entry name" value="AAA"/>
    <property type="match status" value="1"/>
</dbReference>
<evidence type="ECO:0000259" key="2">
    <source>
        <dbReference type="PROSITE" id="PS51199"/>
    </source>
</evidence>
<dbReference type="Proteomes" id="UP000236488">
    <property type="component" value="Unassembled WGS sequence"/>
</dbReference>
<dbReference type="CDD" id="cd00984">
    <property type="entry name" value="DnaB_C"/>
    <property type="match status" value="1"/>
</dbReference>
<dbReference type="PROSITE" id="PS51199">
    <property type="entry name" value="SF4_HELICASE"/>
    <property type="match status" value="1"/>
</dbReference>
<organism evidence="3 4">
    <name type="scientific">Rubneribacter badeniensis</name>
    <dbReference type="NCBI Taxonomy" id="2070688"/>
    <lineage>
        <taxon>Bacteria</taxon>
        <taxon>Bacillati</taxon>
        <taxon>Actinomycetota</taxon>
        <taxon>Coriobacteriia</taxon>
        <taxon>Eggerthellales</taxon>
        <taxon>Eggerthellaceae</taxon>
        <taxon>Rubneribacter</taxon>
    </lineage>
</organism>
<proteinExistence type="predicted"/>
<dbReference type="GO" id="GO:0006269">
    <property type="term" value="P:DNA replication, synthesis of primer"/>
    <property type="evidence" value="ECO:0007669"/>
    <property type="project" value="UniProtKB-KW"/>
</dbReference>
<feature type="domain" description="SF4 helicase" evidence="2">
    <location>
        <begin position="20"/>
        <end position="291"/>
    </location>
</feature>
<dbReference type="InterPro" id="IPR003593">
    <property type="entry name" value="AAA+_ATPase"/>
</dbReference>
<evidence type="ECO:0000313" key="3">
    <source>
        <dbReference type="EMBL" id="PNV66543.1"/>
    </source>
</evidence>
<dbReference type="InterPro" id="IPR007694">
    <property type="entry name" value="DNA_helicase_DnaB-like_C"/>
</dbReference>
<reference evidence="3 4" key="1">
    <citation type="journal article" date="2018" name="Int. J. Syst. Evol. Microbiol.">
        <title>Rubneribacter badeniensis gen. nov., sp. nov. and Enteroscipio rubneri gen. nov., sp. nov., new members of the Eggerthellaceae isolated from human faeces.</title>
        <authorList>
            <person name="Danylec N."/>
            <person name="Gobl A."/>
            <person name="Stoll D.A."/>
            <person name="Hetzer B."/>
            <person name="Kulling S.E."/>
            <person name="Huch M."/>
        </authorList>
    </citation>
    <scope>NUCLEOTIDE SEQUENCE [LARGE SCALE GENOMIC DNA]</scope>
    <source>
        <strain evidence="3 4">ResAG-85</strain>
    </source>
</reference>
<comment type="caution">
    <text evidence="3">The sequence shown here is derived from an EMBL/GenBank/DDBJ whole genome shotgun (WGS) entry which is preliminary data.</text>
</comment>
<dbReference type="Pfam" id="PF03796">
    <property type="entry name" value="DnaB_C"/>
    <property type="match status" value="1"/>
</dbReference>
<dbReference type="AlphaFoldDB" id="A0A2K2U894"/>
<dbReference type="PANTHER" id="PTHR30153">
    <property type="entry name" value="REPLICATIVE DNA HELICASE DNAB"/>
    <property type="match status" value="1"/>
</dbReference>
<evidence type="ECO:0000256" key="1">
    <source>
        <dbReference type="ARBA" id="ARBA00022515"/>
    </source>
</evidence>
<keyword evidence="4" id="KW-1185">Reference proteome</keyword>